<proteinExistence type="predicted"/>
<dbReference type="InterPro" id="IPR018225">
    <property type="entry name" value="Transaldolase_AS"/>
</dbReference>
<dbReference type="SUPFAM" id="SSF51569">
    <property type="entry name" value="Aldolase"/>
    <property type="match status" value="1"/>
</dbReference>
<dbReference type="AlphaFoldDB" id="A0A420YKM2"/>
<evidence type="ECO:0000256" key="2">
    <source>
        <dbReference type="RuleBase" id="RU000501"/>
    </source>
</evidence>
<dbReference type="OrthoDB" id="1711136at2759"/>
<dbReference type="EC" id="2.2.1.2" evidence="2"/>
<dbReference type="Pfam" id="PF00923">
    <property type="entry name" value="TAL_FSA"/>
    <property type="match status" value="1"/>
</dbReference>
<dbReference type="GO" id="GO:0005975">
    <property type="term" value="P:carbohydrate metabolic process"/>
    <property type="evidence" value="ECO:0007669"/>
    <property type="project" value="InterPro"/>
</dbReference>
<dbReference type="PANTHER" id="PTHR10683:SF34">
    <property type="entry name" value="TRANSALDOLASE"/>
    <property type="match status" value="1"/>
</dbReference>
<comment type="pathway">
    <text evidence="2">Carbohydrate degradation; pentose phosphate pathway; D-glyceraldehyde 3-phosphate and beta-D-fructose 6-phosphate from D-ribose 5-phosphate and D-xylulose 5-phosphate (non-oxidative stage): step 2/3.</text>
</comment>
<dbReference type="InterPro" id="IPR013785">
    <property type="entry name" value="Aldolase_TIM"/>
</dbReference>
<sequence>MPSAEMASLSLLEQLRTASAIDFDSLDVDTARALGTFDDCTSNQAIAYFELSRRDEQDSAKLKYEGLLQKAAGAARTLHKQHGDDASESEIAVEMAMVLLSLQFAPVVKKHLLVQTNPQLAYSTSRTIANAERIVQHFKRFSPDFDTSRVCVKIPSTWEGIQACRELEQRGVKTLATTLFCMEQTVLAGDAKCTYIAPYVNELRVHFDPSYTDSAKGFALCAEAQHYYRTYGLVTKVMAASLTSIGDVMTLAGLDHITVSPALLQQLHQTAIPRDGKASDTTLEALVPSQVAITIDQAQSLVRDEAAWRFAFTRSDNGKNEAKLVQAINIFADYQNKLQSLVADR</sequence>
<dbReference type="PROSITE" id="PS00958">
    <property type="entry name" value="TRANSALDOLASE_2"/>
    <property type="match status" value="1"/>
</dbReference>
<gene>
    <name evidence="3" type="ORF">DL546_009552</name>
</gene>
<dbReference type="Proteomes" id="UP000275385">
    <property type="component" value="Unassembled WGS sequence"/>
</dbReference>
<reference evidence="3 4" key="1">
    <citation type="submission" date="2018-08" db="EMBL/GenBank/DDBJ databases">
        <title>Draft genome of the lignicolous fungus Coniochaeta pulveracea.</title>
        <authorList>
            <person name="Borstlap C.J."/>
            <person name="De Witt R.N."/>
            <person name="Botha A."/>
            <person name="Volschenk H."/>
        </authorList>
    </citation>
    <scope>NUCLEOTIDE SEQUENCE [LARGE SCALE GENOMIC DNA]</scope>
    <source>
        <strain evidence="3 4">CAB683</strain>
    </source>
</reference>
<dbReference type="GO" id="GO:0004801">
    <property type="term" value="F:transaldolase activity"/>
    <property type="evidence" value="ECO:0007669"/>
    <property type="project" value="UniProtKB-EC"/>
</dbReference>
<comment type="caution">
    <text evidence="3">The sequence shown here is derived from an EMBL/GenBank/DDBJ whole genome shotgun (WGS) entry which is preliminary data.</text>
</comment>
<evidence type="ECO:0000313" key="3">
    <source>
        <dbReference type="EMBL" id="RKU48420.1"/>
    </source>
</evidence>
<organism evidence="3 4">
    <name type="scientific">Coniochaeta pulveracea</name>
    <dbReference type="NCBI Taxonomy" id="177199"/>
    <lineage>
        <taxon>Eukaryota</taxon>
        <taxon>Fungi</taxon>
        <taxon>Dikarya</taxon>
        <taxon>Ascomycota</taxon>
        <taxon>Pezizomycotina</taxon>
        <taxon>Sordariomycetes</taxon>
        <taxon>Sordariomycetidae</taxon>
        <taxon>Coniochaetales</taxon>
        <taxon>Coniochaetaceae</taxon>
        <taxon>Coniochaeta</taxon>
    </lineage>
</organism>
<dbReference type="UniPathway" id="UPA00115">
    <property type="reaction ID" value="UER00414"/>
</dbReference>
<keyword evidence="1" id="KW-0704">Schiff base</keyword>
<dbReference type="Gene3D" id="3.20.20.70">
    <property type="entry name" value="Aldolase class I"/>
    <property type="match status" value="1"/>
</dbReference>
<comment type="function">
    <text evidence="2">Catalyzes the rate-limiting step of the non-oxidative phase in the pentose phosphate pathway. Catalyzes the reversible conversion of sedheptulose-7-phosphate and D-glyceraldehyde 3-phosphate into erythrose-4-phosphate and beta-D-fructose 6-phosphate.</text>
</comment>
<name>A0A420YKM2_9PEZI</name>
<accession>A0A420YKM2</accession>
<dbReference type="EMBL" id="QVQW01000005">
    <property type="protein sequence ID" value="RKU48420.1"/>
    <property type="molecule type" value="Genomic_DNA"/>
</dbReference>
<dbReference type="PANTHER" id="PTHR10683">
    <property type="entry name" value="TRANSALDOLASE"/>
    <property type="match status" value="1"/>
</dbReference>
<keyword evidence="2" id="KW-0808">Transferase</keyword>
<dbReference type="InterPro" id="IPR001585">
    <property type="entry name" value="TAL/FSA"/>
</dbReference>
<evidence type="ECO:0000313" key="4">
    <source>
        <dbReference type="Proteomes" id="UP000275385"/>
    </source>
</evidence>
<comment type="catalytic activity">
    <reaction evidence="2">
        <text>D-sedoheptulose 7-phosphate + D-glyceraldehyde 3-phosphate = D-erythrose 4-phosphate + beta-D-fructose 6-phosphate</text>
        <dbReference type="Rhea" id="RHEA:17053"/>
        <dbReference type="ChEBI" id="CHEBI:16897"/>
        <dbReference type="ChEBI" id="CHEBI:57483"/>
        <dbReference type="ChEBI" id="CHEBI:57634"/>
        <dbReference type="ChEBI" id="CHEBI:59776"/>
        <dbReference type="EC" id="2.2.1.2"/>
    </reaction>
</comment>
<evidence type="ECO:0000256" key="1">
    <source>
        <dbReference type="ARBA" id="ARBA00023270"/>
    </source>
</evidence>
<keyword evidence="2" id="KW-0570">Pentose shunt</keyword>
<dbReference type="GO" id="GO:0009052">
    <property type="term" value="P:pentose-phosphate shunt, non-oxidative branch"/>
    <property type="evidence" value="ECO:0007669"/>
    <property type="project" value="TreeGrafter"/>
</dbReference>
<keyword evidence="4" id="KW-1185">Reference proteome</keyword>
<protein>
    <recommendedName>
        <fullName evidence="2">Transaldolase</fullName>
        <ecNumber evidence="2">2.2.1.2</ecNumber>
    </recommendedName>
</protein>
<dbReference type="STRING" id="177199.A0A420YKM2"/>